<comment type="subcellular location">
    <subcellularLocation>
        <location evidence="1">Membrane</location>
        <topology evidence="1">Multi-pass membrane protein</topology>
    </subcellularLocation>
</comment>
<keyword evidence="7" id="KW-0413">Isomerase</keyword>
<evidence type="ECO:0000256" key="6">
    <source>
        <dbReference type="ARBA" id="ARBA00023136"/>
    </source>
</evidence>
<dbReference type="InterPro" id="IPR017825">
    <property type="entry name" value="Lycopene_cyclase_dom"/>
</dbReference>
<sequence>MRLELLAFDLLLIGPPTVASFRRSTFFLDRWGRAWASAGLVAVPALVWLGWMCSSGGLAFSPEHSFAGSGVSLRGLPPGAVLLMPAIAFACLFCWAVGFARAADQQPPRSWQFGLHAVLLAVLGAGVMGLVSGGPTSAQLAMLGIGLLSPLDLALRTRLVPRPQFWAMLATAGLLTLVFGGALIQRGIVVHAPDELVGFALIGVPVEDLGFALALAGAAVLVFTRLELRAAATARKGWLARLIERRFGGYRHLLAPIDEQLPLRLTTPRKVAVIGAGLAGMGAAVKLAERGFEVVLLERNPYIGGKLGAWKTTMPGGREIGMDHGFHAFFHQYYNLNAFFEQLGLDRNYRSIGDYMILAQDGRSYSFKDIATTPLINLLSLSRHGVYDLREVAGRQTGLEMEALLRYDPAQTYATHDDVSFASFSERAKLPTSLGLVFNTFSRVFFADPDKMSMAELIKSFHFYYLSNDCGLVYNYINDDFGTSLLGPLREHMQTHGVDIRTGAEVTQIERKPDGSFEHDGERFDYVVIASDVVGTRALFERSPSLAAAAPQTAARVATLEPGQPYSVFRLWLDRGVTRALPGFVITDRVKLLDSITLMHAIQDESAQWVAEREAAGQGGSVIELHCYAIPEELYESGTVDEARLRELFMAELHHFIPELADAVVVHDYFYVRRDFPAFHVGTHATRPGWETELDNLFLAGDWVVLPFPAMLMEAAYSAGLLAANRICRAESLREQPVWTVPQRGFMAGWPKRPF</sequence>
<dbReference type="RefSeq" id="WP_106091719.1">
    <property type="nucleotide sequence ID" value="NZ_PVNL01000098.1"/>
</dbReference>
<dbReference type="Pfam" id="PF01593">
    <property type="entry name" value="Amino_oxidase"/>
    <property type="match status" value="1"/>
</dbReference>
<keyword evidence="11" id="KW-0560">Oxidoreductase</keyword>
<dbReference type="OrthoDB" id="7856496at2"/>
<keyword evidence="6 8" id="KW-0472">Membrane</keyword>
<feature type="transmembrane region" description="Helical" evidence="8">
    <location>
        <begin position="113"/>
        <end position="131"/>
    </location>
</feature>
<reference evidence="11 12" key="1">
    <citation type="submission" date="2018-03" db="EMBL/GenBank/DDBJ databases">
        <title>Draft Genome Sequences of the Obligatory Marine Myxobacteria Enhygromyxa salina SWB007.</title>
        <authorList>
            <person name="Poehlein A."/>
            <person name="Moghaddam J.A."/>
            <person name="Harms H."/>
            <person name="Alanjari M."/>
            <person name="Koenig G.M."/>
            <person name="Daniel R."/>
            <person name="Schaeberle T.F."/>
        </authorList>
    </citation>
    <scope>NUCLEOTIDE SEQUENCE [LARGE SCALE GENOMIC DNA]</scope>
    <source>
        <strain evidence="11 12">SWB007</strain>
    </source>
</reference>
<dbReference type="PANTHER" id="PTHR42923">
    <property type="entry name" value="PROTOPORPHYRINOGEN OXIDASE"/>
    <property type="match status" value="1"/>
</dbReference>
<evidence type="ECO:0000256" key="8">
    <source>
        <dbReference type="SAM" id="Phobius"/>
    </source>
</evidence>
<gene>
    <name evidence="11" type="primary">pds_2</name>
    <name evidence="11" type="ORF">ENSA7_48050</name>
</gene>
<evidence type="ECO:0000256" key="2">
    <source>
        <dbReference type="ARBA" id="ARBA00004829"/>
    </source>
</evidence>
<dbReference type="InterPro" id="IPR036188">
    <property type="entry name" value="FAD/NAD-bd_sf"/>
</dbReference>
<name>A0A2S9YJ21_9BACT</name>
<evidence type="ECO:0000313" key="11">
    <source>
        <dbReference type="EMBL" id="PRQ05052.1"/>
    </source>
</evidence>
<evidence type="ECO:0000256" key="5">
    <source>
        <dbReference type="ARBA" id="ARBA00022989"/>
    </source>
</evidence>
<dbReference type="InterPro" id="IPR002937">
    <property type="entry name" value="Amino_oxidase"/>
</dbReference>
<organism evidence="11 12">
    <name type="scientific">Enhygromyxa salina</name>
    <dbReference type="NCBI Taxonomy" id="215803"/>
    <lineage>
        <taxon>Bacteria</taxon>
        <taxon>Pseudomonadati</taxon>
        <taxon>Myxococcota</taxon>
        <taxon>Polyangia</taxon>
        <taxon>Nannocystales</taxon>
        <taxon>Nannocystaceae</taxon>
        <taxon>Enhygromyxa</taxon>
    </lineage>
</organism>
<dbReference type="Proteomes" id="UP000238823">
    <property type="component" value="Unassembled WGS sequence"/>
</dbReference>
<keyword evidence="5 8" id="KW-1133">Transmembrane helix</keyword>
<dbReference type="Gene3D" id="3.50.50.60">
    <property type="entry name" value="FAD/NAD(P)-binding domain"/>
    <property type="match status" value="1"/>
</dbReference>
<evidence type="ECO:0000313" key="12">
    <source>
        <dbReference type="Proteomes" id="UP000238823"/>
    </source>
</evidence>
<dbReference type="AlphaFoldDB" id="A0A2S9YJ21"/>
<feature type="domain" description="Amine oxidase" evidence="9">
    <location>
        <begin position="278"/>
        <end position="727"/>
    </location>
</feature>
<proteinExistence type="predicted"/>
<evidence type="ECO:0000256" key="1">
    <source>
        <dbReference type="ARBA" id="ARBA00004141"/>
    </source>
</evidence>
<feature type="transmembrane region" description="Helical" evidence="8">
    <location>
        <begin position="34"/>
        <end position="60"/>
    </location>
</feature>
<protein>
    <submittedName>
        <fullName evidence="11">15-cis-phytoene desaturase</fullName>
        <ecNumber evidence="11">1.3.5.5</ecNumber>
    </submittedName>
</protein>
<dbReference type="GO" id="GO:0016117">
    <property type="term" value="P:carotenoid biosynthetic process"/>
    <property type="evidence" value="ECO:0007669"/>
    <property type="project" value="UniProtKB-KW"/>
</dbReference>
<dbReference type="GO" id="GO:0016872">
    <property type="term" value="F:intramolecular lyase activity"/>
    <property type="evidence" value="ECO:0007669"/>
    <property type="project" value="InterPro"/>
</dbReference>
<feature type="transmembrane region" description="Helical" evidence="8">
    <location>
        <begin position="167"/>
        <end position="189"/>
    </location>
</feature>
<evidence type="ECO:0000256" key="7">
    <source>
        <dbReference type="ARBA" id="ARBA00023235"/>
    </source>
</evidence>
<dbReference type="GO" id="GO:0016020">
    <property type="term" value="C:membrane"/>
    <property type="evidence" value="ECO:0007669"/>
    <property type="project" value="UniProtKB-SubCell"/>
</dbReference>
<feature type="domain" description="Lycopene cyclase" evidence="10">
    <location>
        <begin position="164"/>
        <end position="224"/>
    </location>
</feature>
<comment type="pathway">
    <text evidence="2">Carotenoid biosynthesis.</text>
</comment>
<dbReference type="InterPro" id="IPR050464">
    <property type="entry name" value="Zeta_carotene_desat/Oxidored"/>
</dbReference>
<dbReference type="PRINTS" id="PR00419">
    <property type="entry name" value="ADXRDTASE"/>
</dbReference>
<keyword evidence="3 8" id="KW-0812">Transmembrane</keyword>
<dbReference type="EC" id="1.3.5.5" evidence="11"/>
<accession>A0A2S9YJ21</accession>
<comment type="caution">
    <text evidence="11">The sequence shown here is derived from an EMBL/GenBank/DDBJ whole genome shotgun (WGS) entry which is preliminary data.</text>
</comment>
<evidence type="ECO:0000259" key="10">
    <source>
        <dbReference type="Pfam" id="PF18916"/>
    </source>
</evidence>
<feature type="transmembrane region" description="Helical" evidence="8">
    <location>
        <begin position="80"/>
        <end position="101"/>
    </location>
</feature>
<dbReference type="EMBL" id="PVNL01000098">
    <property type="protein sequence ID" value="PRQ05052.1"/>
    <property type="molecule type" value="Genomic_DNA"/>
</dbReference>
<evidence type="ECO:0000256" key="3">
    <source>
        <dbReference type="ARBA" id="ARBA00022692"/>
    </source>
</evidence>
<dbReference type="SUPFAM" id="SSF51905">
    <property type="entry name" value="FAD/NAD(P)-binding domain"/>
    <property type="match status" value="1"/>
</dbReference>
<dbReference type="GO" id="GO:0016491">
    <property type="term" value="F:oxidoreductase activity"/>
    <property type="evidence" value="ECO:0007669"/>
    <property type="project" value="UniProtKB-KW"/>
</dbReference>
<dbReference type="GO" id="GO:0045436">
    <property type="term" value="F:lycopene beta cyclase activity"/>
    <property type="evidence" value="ECO:0007669"/>
    <property type="project" value="UniProtKB-ARBA"/>
</dbReference>
<evidence type="ECO:0000259" key="9">
    <source>
        <dbReference type="Pfam" id="PF01593"/>
    </source>
</evidence>
<dbReference type="Pfam" id="PF18916">
    <property type="entry name" value="Lycopene_cyc"/>
    <property type="match status" value="1"/>
</dbReference>
<evidence type="ECO:0000256" key="4">
    <source>
        <dbReference type="ARBA" id="ARBA00022746"/>
    </source>
</evidence>
<keyword evidence="4" id="KW-0125">Carotenoid biosynthesis</keyword>
<dbReference type="PANTHER" id="PTHR42923:SF43">
    <property type="entry name" value="AMINE OXIDASE"/>
    <property type="match status" value="1"/>
</dbReference>